<dbReference type="InterPro" id="IPR001029">
    <property type="entry name" value="Flagellin_N"/>
</dbReference>
<dbReference type="NCBIfam" id="TIGR02550">
    <property type="entry name" value="flagell_flgL"/>
    <property type="match status" value="1"/>
</dbReference>
<dbReference type="NCBIfam" id="NF009361">
    <property type="entry name" value="PRK12717.1"/>
    <property type="match status" value="1"/>
</dbReference>
<dbReference type="GO" id="GO:0071973">
    <property type="term" value="P:bacterial-type flagellum-dependent cell motility"/>
    <property type="evidence" value="ECO:0007669"/>
    <property type="project" value="InterPro"/>
</dbReference>
<evidence type="ECO:0000256" key="4">
    <source>
        <dbReference type="ARBA" id="ARBA00022525"/>
    </source>
</evidence>
<dbReference type="GO" id="GO:0005198">
    <property type="term" value="F:structural molecule activity"/>
    <property type="evidence" value="ECO:0007669"/>
    <property type="project" value="InterPro"/>
</dbReference>
<organism evidence="7 9">
    <name type="scientific">Pseudomonas trivialis</name>
    <dbReference type="NCBI Taxonomy" id="200450"/>
    <lineage>
        <taxon>Bacteria</taxon>
        <taxon>Pseudomonadati</taxon>
        <taxon>Pseudomonadota</taxon>
        <taxon>Gammaproteobacteria</taxon>
        <taxon>Pseudomonadales</taxon>
        <taxon>Pseudomonadaceae</taxon>
        <taxon>Pseudomonas</taxon>
    </lineage>
</organism>
<reference evidence="8 10" key="2">
    <citation type="submission" date="2016-10" db="EMBL/GenBank/DDBJ databases">
        <authorList>
            <person name="Varghese N."/>
            <person name="Submissions S."/>
        </authorList>
    </citation>
    <scope>NUCLEOTIDE SEQUENCE [LARGE SCALE GENOMIC DNA]</scope>
    <source>
        <strain evidence="8 10">BS3111</strain>
    </source>
</reference>
<dbReference type="Proteomes" id="UP000183126">
    <property type="component" value="Chromosome I"/>
</dbReference>
<dbReference type="SUPFAM" id="SSF64518">
    <property type="entry name" value="Phase 1 flagellin"/>
    <property type="match status" value="1"/>
</dbReference>
<keyword evidence="5" id="KW-0975">Bacterial flagellum</keyword>
<comment type="subcellular location">
    <subcellularLocation>
        <location evidence="1">Bacterial flagellum</location>
    </subcellularLocation>
    <subcellularLocation>
        <location evidence="2">Secreted</location>
    </subcellularLocation>
</comment>
<evidence type="ECO:0000256" key="3">
    <source>
        <dbReference type="ARBA" id="ARBA00005709"/>
    </source>
</evidence>
<dbReference type="Pfam" id="PF00669">
    <property type="entry name" value="Flagellin_N"/>
    <property type="match status" value="1"/>
</dbReference>
<dbReference type="InterPro" id="IPR013384">
    <property type="entry name" value="Flagell_FlgL"/>
</dbReference>
<dbReference type="Proteomes" id="UP000052019">
    <property type="component" value="Unassembled WGS sequence"/>
</dbReference>
<comment type="similarity">
    <text evidence="3">Belongs to the bacterial flagellin family.</text>
</comment>
<evidence type="ECO:0000256" key="2">
    <source>
        <dbReference type="ARBA" id="ARBA00004613"/>
    </source>
</evidence>
<keyword evidence="10" id="KW-1185">Reference proteome</keyword>
<sequence>MRISTQQYFDTTAAKYQTNYSSLVQAQDQASTGVRVQTAADDPVAAARLLMLQQQKDMLGQFNTNVTSLKNSLTNEESVLQSINLALGRASELALRAGGSLSDADRRSVASEVGAIEEQVLGLLNSKDSSGNYLFSGSKTDTPPYSRNSDGTYNYQGDETPLSLQVSDTLNISAGDTGKNILEGAVNSSRTQATWIAPAVVPPATQPAANDNKVALSAGLVTNGIDYTNKFADGQPYKLTFSSSTQYSVVDKNGVDITSQIPGNGTFDSTKEGSSSINLRGVKFDINFNLGDVASGPNSDAVVKDRSFSLEAKPDTFSVSRTASNPSTAQLTNARVTNQAAYASTFPANSGAVIKFTSATAYQVYAQPYTADSKSIATGDTGGGTTVVAAGVTFDVSGTPQNGDQFAVGAATQKTQNALDTLSQLRKALELPADGSPAATVKLKDALSAAISNFTNSSTQIDVVRGSIGARQNALDTQASENASIGLANTSTMSDLGNIDTAQAAINLTLQQTMLQASQLAFVKISQLSLFNKM</sequence>
<dbReference type="PATRIC" id="fig|200450.4.peg.4467"/>
<evidence type="ECO:0000256" key="1">
    <source>
        <dbReference type="ARBA" id="ARBA00004365"/>
    </source>
</evidence>
<keyword evidence="7" id="KW-0966">Cell projection</keyword>
<evidence type="ECO:0000259" key="6">
    <source>
        <dbReference type="Pfam" id="PF00669"/>
    </source>
</evidence>
<protein>
    <submittedName>
        <fullName evidence="7">Flagellar hook protein FlgL</fullName>
    </submittedName>
    <submittedName>
        <fullName evidence="8">Flagellar hook-associated protein 3 FlgL</fullName>
    </submittedName>
</protein>
<evidence type="ECO:0000256" key="5">
    <source>
        <dbReference type="ARBA" id="ARBA00023143"/>
    </source>
</evidence>
<accession>A0A0R2ZQN7</accession>
<evidence type="ECO:0000313" key="7">
    <source>
        <dbReference type="EMBL" id="KRP60561.1"/>
    </source>
</evidence>
<dbReference type="AlphaFoldDB" id="A0A0R2ZQN7"/>
<evidence type="ECO:0000313" key="8">
    <source>
        <dbReference type="EMBL" id="SDT15199.1"/>
    </source>
</evidence>
<dbReference type="Gene3D" id="1.20.1330.10">
    <property type="entry name" value="f41 fragment of flagellin, N-terminal domain"/>
    <property type="match status" value="2"/>
</dbReference>
<keyword evidence="7" id="KW-0969">Cilium</keyword>
<keyword evidence="4" id="KW-0964">Secreted</keyword>
<dbReference type="RefSeq" id="WP_057008187.1">
    <property type="nucleotide sequence ID" value="NZ_JYLK01000006.1"/>
</dbReference>
<feature type="domain" description="Flagellin N-terminal" evidence="6">
    <location>
        <begin position="3"/>
        <end position="140"/>
    </location>
</feature>
<proteinExistence type="inferred from homology"/>
<dbReference type="EMBL" id="JYLK01000006">
    <property type="protein sequence ID" value="KRP60561.1"/>
    <property type="molecule type" value="Genomic_DNA"/>
</dbReference>
<dbReference type="GO" id="GO:0009424">
    <property type="term" value="C:bacterial-type flagellum hook"/>
    <property type="evidence" value="ECO:0007669"/>
    <property type="project" value="InterPro"/>
</dbReference>
<dbReference type="OrthoDB" id="9768249at2"/>
<dbReference type="PANTHER" id="PTHR42792:SF1">
    <property type="entry name" value="FLAGELLAR HOOK-ASSOCIATED PROTEIN 3"/>
    <property type="match status" value="1"/>
</dbReference>
<reference evidence="7 9" key="1">
    <citation type="submission" date="2015-02" db="EMBL/GenBank/DDBJ databases">
        <title>Two Pseudomonas sp. nov. isolated from raw milk.</title>
        <authorList>
            <person name="Wenning M."/>
            <person name="von Neubeck M."/>
            <person name="Huptas C."/>
            <person name="Scherer S."/>
        </authorList>
    </citation>
    <scope>NUCLEOTIDE SEQUENCE [LARGE SCALE GENOMIC DNA]</scope>
    <source>
        <strain evidence="7 9">DSM 14937</strain>
    </source>
</reference>
<name>A0A0R2ZQN7_9PSED</name>
<dbReference type="GO" id="GO:0005576">
    <property type="term" value="C:extracellular region"/>
    <property type="evidence" value="ECO:0007669"/>
    <property type="project" value="UniProtKB-SubCell"/>
</dbReference>
<gene>
    <name evidence="7" type="primary">flgL</name>
    <name evidence="8" type="ORF">SAMN04490205_4965</name>
    <name evidence="7" type="ORF">TU79_12175</name>
</gene>
<dbReference type="EMBL" id="LT629760">
    <property type="protein sequence ID" value="SDT15199.1"/>
    <property type="molecule type" value="Genomic_DNA"/>
</dbReference>
<dbReference type="PANTHER" id="PTHR42792">
    <property type="entry name" value="FLAGELLIN"/>
    <property type="match status" value="1"/>
</dbReference>
<evidence type="ECO:0000313" key="10">
    <source>
        <dbReference type="Proteomes" id="UP000183126"/>
    </source>
</evidence>
<evidence type="ECO:0000313" key="9">
    <source>
        <dbReference type="Proteomes" id="UP000052019"/>
    </source>
</evidence>
<keyword evidence="7" id="KW-0282">Flagellum</keyword>
<dbReference type="InterPro" id="IPR001492">
    <property type="entry name" value="Flagellin"/>
</dbReference>